<gene>
    <name evidence="1" type="ORF">EGD98_08175</name>
</gene>
<evidence type="ECO:0000313" key="2">
    <source>
        <dbReference type="Proteomes" id="UP000783863"/>
    </source>
</evidence>
<organism evidence="1 2">
    <name type="scientific">Haloarcula salinisoli</name>
    <dbReference type="NCBI Taxonomy" id="2487746"/>
    <lineage>
        <taxon>Archaea</taxon>
        <taxon>Methanobacteriati</taxon>
        <taxon>Methanobacteriota</taxon>
        <taxon>Stenosarchaea group</taxon>
        <taxon>Halobacteria</taxon>
        <taxon>Halobacteriales</taxon>
        <taxon>Haloarculaceae</taxon>
        <taxon>Haloarcula</taxon>
    </lineage>
</organism>
<dbReference type="EMBL" id="RKLQ01000001">
    <property type="protein sequence ID" value="MBX0303648.1"/>
    <property type="molecule type" value="Genomic_DNA"/>
</dbReference>
<reference evidence="1" key="1">
    <citation type="submission" date="2021-06" db="EMBL/GenBank/DDBJ databases">
        <title>Halomicroarcula sp. F24A a new haloarchaeum isolated from saline soil.</title>
        <authorList>
            <person name="Duran-Viseras A."/>
            <person name="Sanchez-Porro C."/>
            <person name="Ventosa A."/>
        </authorList>
    </citation>
    <scope>NUCLEOTIDE SEQUENCE</scope>
    <source>
        <strain evidence="1">F24A</strain>
    </source>
</reference>
<comment type="caution">
    <text evidence="1">The sequence shown here is derived from an EMBL/GenBank/DDBJ whole genome shotgun (WGS) entry which is preliminary data.</text>
</comment>
<sequence>MSATGRDQAPAPSPSDLAAALNESAFVRLVSDATGDSLAGTGVLARALTADDTPFQASVVGPFANPDRTTEADVTVALGAGHSTADHTLSAQPAATAFAVARELGASPDPVLALAGTIAGGDVDGTVADAAERSGLERRPGLAVPVADIADGLAHSTLLSGPFSGDAEAARTALAELDLPSTTSADLTDDGHRRVASMVALAVTEDAPERATDAVARGLHPYAGGPFETVGGYADVLDAVAREAPGTGIALALGHEGVRENALSAWRTHASDAHRAVADATTGRYDGLFVARGDAMPVGTVARLVADFQAPEPVALVVTDGEAAARATDGRDVAATMRAATDDIAGETVGQGDRARAQFDVPTSELIEAFREAV</sequence>
<evidence type="ECO:0008006" key="3">
    <source>
        <dbReference type="Google" id="ProtNLM"/>
    </source>
</evidence>
<dbReference type="RefSeq" id="WP_220587843.1">
    <property type="nucleotide sequence ID" value="NZ_RKLQ01000001.1"/>
</dbReference>
<dbReference type="AlphaFoldDB" id="A0A8J7YHN4"/>
<dbReference type="Proteomes" id="UP000783863">
    <property type="component" value="Unassembled WGS sequence"/>
</dbReference>
<evidence type="ECO:0000313" key="1">
    <source>
        <dbReference type="EMBL" id="MBX0303648.1"/>
    </source>
</evidence>
<proteinExistence type="predicted"/>
<protein>
    <recommendedName>
        <fullName evidence="3">Exonuclease RecJ</fullName>
    </recommendedName>
</protein>
<keyword evidence="2" id="KW-1185">Reference proteome</keyword>
<accession>A0A8J7YHN4</accession>
<name>A0A8J7YHN4_9EURY</name>